<name>A0A484BP49_DRONA</name>
<reference evidence="2 3" key="1">
    <citation type="journal article" date="2019" name="J. Hered.">
        <title>An Improved Genome Assembly for Drosophila navojoa, the Basal Species in the mojavensis Cluster.</title>
        <authorList>
            <person name="Vanderlinde T."/>
            <person name="Dupim E.G."/>
            <person name="Nazario-Yepiz N.O."/>
            <person name="Carvalho A.B."/>
        </authorList>
    </citation>
    <scope>NUCLEOTIDE SEQUENCE [LARGE SCALE GENOMIC DNA]</scope>
    <source>
        <strain evidence="2">Navoj_Jal97</strain>
        <tissue evidence="2">Whole organism</tissue>
    </source>
</reference>
<dbReference type="AlphaFoldDB" id="A0A484BP49"/>
<evidence type="ECO:0000256" key="1">
    <source>
        <dbReference type="SAM" id="MobiDB-lite"/>
    </source>
</evidence>
<dbReference type="Proteomes" id="UP000295192">
    <property type="component" value="Unassembled WGS sequence"/>
</dbReference>
<dbReference type="OMA" id="YACENEF"/>
<accession>A0A484BP49</accession>
<comment type="caution">
    <text evidence="2">The sequence shown here is derived from an EMBL/GenBank/DDBJ whole genome shotgun (WGS) entry which is preliminary data.</text>
</comment>
<evidence type="ECO:0000313" key="3">
    <source>
        <dbReference type="Proteomes" id="UP000295192"/>
    </source>
</evidence>
<dbReference type="OrthoDB" id="1684102at2759"/>
<dbReference type="EMBL" id="LSRL02000015">
    <property type="protein sequence ID" value="TDG50543.1"/>
    <property type="molecule type" value="Genomic_DNA"/>
</dbReference>
<feature type="region of interest" description="Disordered" evidence="1">
    <location>
        <begin position="1"/>
        <end position="49"/>
    </location>
</feature>
<keyword evidence="3" id="KW-1185">Reference proteome</keyword>
<feature type="compositionally biased region" description="Low complexity" evidence="1">
    <location>
        <begin position="1"/>
        <end position="35"/>
    </location>
</feature>
<gene>
    <name evidence="2" type="ORF">AWZ03_003132</name>
</gene>
<evidence type="ECO:0000313" key="2">
    <source>
        <dbReference type="EMBL" id="TDG50543.1"/>
    </source>
</evidence>
<sequence length="132" mass="13346">MASASTTRTRTSEEQPQQPSLPSAAASPSSSLQASTTDAMSKAAARPTPTPSLLPLLASAAACNKQLLFCRRFKDASAGNVDGASFLRNFNSLPLFVYATSPSTHAISADGVGVAKEAAAAAAAASAFSQKV</sequence>
<protein>
    <submittedName>
        <fullName evidence="2">Uncharacterized protein</fullName>
    </submittedName>
</protein>
<proteinExistence type="predicted"/>
<organism evidence="2 3">
    <name type="scientific">Drosophila navojoa</name>
    <name type="common">Fruit fly</name>
    <dbReference type="NCBI Taxonomy" id="7232"/>
    <lineage>
        <taxon>Eukaryota</taxon>
        <taxon>Metazoa</taxon>
        <taxon>Ecdysozoa</taxon>
        <taxon>Arthropoda</taxon>
        <taxon>Hexapoda</taxon>
        <taxon>Insecta</taxon>
        <taxon>Pterygota</taxon>
        <taxon>Neoptera</taxon>
        <taxon>Endopterygota</taxon>
        <taxon>Diptera</taxon>
        <taxon>Brachycera</taxon>
        <taxon>Muscomorpha</taxon>
        <taxon>Ephydroidea</taxon>
        <taxon>Drosophilidae</taxon>
        <taxon>Drosophila</taxon>
    </lineage>
</organism>